<reference evidence="7 8" key="1">
    <citation type="submission" date="2019-02" db="EMBL/GenBank/DDBJ databases">
        <title>Genome sequencing of the rare red list fungi Antrodiella citrinella (Flaviporus citrinellus).</title>
        <authorList>
            <person name="Buettner E."/>
            <person name="Kellner H."/>
        </authorList>
    </citation>
    <scope>NUCLEOTIDE SEQUENCE [LARGE SCALE GENOMIC DNA]</scope>
    <source>
        <strain evidence="7 8">DSM 108506</strain>
    </source>
</reference>
<comment type="caution">
    <text evidence="7">The sequence shown here is derived from an EMBL/GenBank/DDBJ whole genome shotgun (WGS) entry which is preliminary data.</text>
</comment>
<feature type="compositionally biased region" description="Low complexity" evidence="5">
    <location>
        <begin position="31"/>
        <end position="48"/>
    </location>
</feature>
<organism evidence="7 8">
    <name type="scientific">Antrodiella citrinella</name>
    <dbReference type="NCBI Taxonomy" id="2447956"/>
    <lineage>
        <taxon>Eukaryota</taxon>
        <taxon>Fungi</taxon>
        <taxon>Dikarya</taxon>
        <taxon>Basidiomycota</taxon>
        <taxon>Agaricomycotina</taxon>
        <taxon>Agaricomycetes</taxon>
        <taxon>Polyporales</taxon>
        <taxon>Steccherinaceae</taxon>
        <taxon>Antrodiella</taxon>
    </lineage>
</organism>
<feature type="compositionally biased region" description="Low complexity" evidence="5">
    <location>
        <begin position="234"/>
        <end position="246"/>
    </location>
</feature>
<proteinExistence type="predicted"/>
<dbReference type="OrthoDB" id="79830at2759"/>
<feature type="compositionally biased region" description="Polar residues" evidence="5">
    <location>
        <begin position="265"/>
        <end position="277"/>
    </location>
</feature>
<dbReference type="PROSITE" id="PS01358">
    <property type="entry name" value="ZF_RANBP2_1"/>
    <property type="match status" value="1"/>
</dbReference>
<protein>
    <recommendedName>
        <fullName evidence="6">RanBP2-type domain-containing protein</fullName>
    </recommendedName>
</protein>
<name>A0A4V3XIV9_9APHY</name>
<keyword evidence="1" id="KW-0479">Metal-binding</keyword>
<keyword evidence="2 4" id="KW-0863">Zinc-finger</keyword>
<dbReference type="GO" id="GO:0008270">
    <property type="term" value="F:zinc ion binding"/>
    <property type="evidence" value="ECO:0007669"/>
    <property type="project" value="UniProtKB-KW"/>
</dbReference>
<evidence type="ECO:0000313" key="8">
    <source>
        <dbReference type="Proteomes" id="UP000308730"/>
    </source>
</evidence>
<dbReference type="Gene3D" id="4.10.1060.10">
    <property type="entry name" value="Zinc finger, RanBP2-type"/>
    <property type="match status" value="2"/>
</dbReference>
<dbReference type="Pfam" id="PF00641">
    <property type="entry name" value="Zn_ribbon_RanBP"/>
    <property type="match status" value="2"/>
</dbReference>
<evidence type="ECO:0000256" key="4">
    <source>
        <dbReference type="PROSITE-ProRule" id="PRU00322"/>
    </source>
</evidence>
<feature type="region of interest" description="Disordered" evidence="5">
    <location>
        <begin position="1"/>
        <end position="413"/>
    </location>
</feature>
<evidence type="ECO:0000256" key="2">
    <source>
        <dbReference type="ARBA" id="ARBA00022771"/>
    </source>
</evidence>
<feature type="compositionally biased region" description="Basic and acidic residues" evidence="5">
    <location>
        <begin position="165"/>
        <end position="179"/>
    </location>
</feature>
<feature type="compositionally biased region" description="Polar residues" evidence="5">
    <location>
        <begin position="67"/>
        <end position="99"/>
    </location>
</feature>
<dbReference type="SMART" id="SM00547">
    <property type="entry name" value="ZnF_RBZ"/>
    <property type="match status" value="2"/>
</dbReference>
<sequence>MKLTAQMPTTDKKRRRVGQDAESSGPQRTPAASSSSNANGQSQASASGTFVNGATSPPPSRTKAPVQPSTPRIRTNNLPAKPTAPTNPSPLRQAWNHNDSPSPPQPPASKPTRAANLMSELLKMDVPVPTPDFSNPYEAAGPVPAKPATRRPVTKRPRVVAANHAEMKKEEKKEEKKVAEMSPQKIIEATVPKGSKRSRPPPDLDSSGPKTDPREPPAPRRSSRLKSPEPRVTNGINGIAGASNGARVPPPVVEEDESPTKKQKTSTASGLMNNKKMTVTIEEVEDVDMPAPPSTYTRPSEIIEPVDSPQRQRSQSPTAATSPTSPVRNPYGMKSSAPKAPSKLRYSIKADADSDKGEDDEKEKNMPSFVSFPPLPLPRNRAAASSSTSTSSAPARPIAPTRSKSISKSEAETKDSVLTLAVEDLPKFTFAAPAFSPVAGPGPSTQKSRELAIAAAKAALPAFDFSTRSMSFGTTWGKSAAAPQSTVSIAKPPGTSVGEQWTCSTCMLKNPASATEKCTVCDESRPKPASAPATGGFNWAAAGMKKPEAAEAKWTCSVCMLSNPPSATQCTVCEADR</sequence>
<evidence type="ECO:0000259" key="6">
    <source>
        <dbReference type="PROSITE" id="PS50199"/>
    </source>
</evidence>
<feature type="compositionally biased region" description="Basic residues" evidence="5">
    <location>
        <begin position="148"/>
        <end position="158"/>
    </location>
</feature>
<evidence type="ECO:0000313" key="7">
    <source>
        <dbReference type="EMBL" id="THH30713.1"/>
    </source>
</evidence>
<dbReference type="InterPro" id="IPR001876">
    <property type="entry name" value="Znf_RanBP2"/>
</dbReference>
<evidence type="ECO:0000256" key="1">
    <source>
        <dbReference type="ARBA" id="ARBA00022723"/>
    </source>
</evidence>
<dbReference type="PROSITE" id="PS50199">
    <property type="entry name" value="ZF_RANBP2_2"/>
    <property type="match status" value="1"/>
</dbReference>
<feature type="compositionally biased region" description="Low complexity" evidence="5">
    <location>
        <begin position="381"/>
        <end position="403"/>
    </location>
</feature>
<feature type="domain" description="RanBP2-type" evidence="6">
    <location>
        <begin position="550"/>
        <end position="577"/>
    </location>
</feature>
<dbReference type="EMBL" id="SGPM01000070">
    <property type="protein sequence ID" value="THH30713.1"/>
    <property type="molecule type" value="Genomic_DNA"/>
</dbReference>
<dbReference type="AlphaFoldDB" id="A0A4V3XIV9"/>
<feature type="compositionally biased region" description="Low complexity" evidence="5">
    <location>
        <begin position="316"/>
        <end position="326"/>
    </location>
</feature>
<accession>A0A4V3XIV9</accession>
<dbReference type="Proteomes" id="UP000308730">
    <property type="component" value="Unassembled WGS sequence"/>
</dbReference>
<gene>
    <name evidence="7" type="ORF">EUX98_g3474</name>
</gene>
<keyword evidence="3" id="KW-0862">Zinc</keyword>
<keyword evidence="8" id="KW-1185">Reference proteome</keyword>
<evidence type="ECO:0000256" key="5">
    <source>
        <dbReference type="SAM" id="MobiDB-lite"/>
    </source>
</evidence>
<evidence type="ECO:0000256" key="3">
    <source>
        <dbReference type="ARBA" id="ARBA00022833"/>
    </source>
</evidence>